<evidence type="ECO:0000256" key="3">
    <source>
        <dbReference type="ARBA" id="ARBA00022475"/>
    </source>
</evidence>
<evidence type="ECO:0000256" key="5">
    <source>
        <dbReference type="ARBA" id="ARBA00022989"/>
    </source>
</evidence>
<feature type="transmembrane region" description="Helical" evidence="7">
    <location>
        <begin position="209"/>
        <end position="230"/>
    </location>
</feature>
<dbReference type="InterPro" id="IPR011701">
    <property type="entry name" value="MFS"/>
</dbReference>
<dbReference type="SUPFAM" id="SSF103473">
    <property type="entry name" value="MFS general substrate transporter"/>
    <property type="match status" value="1"/>
</dbReference>
<dbReference type="OrthoDB" id="7283458at2"/>
<dbReference type="Gene3D" id="1.20.1250.20">
    <property type="entry name" value="MFS general substrate transporter like domains"/>
    <property type="match status" value="1"/>
</dbReference>
<reference evidence="8 9" key="1">
    <citation type="submission" date="2016-01" db="EMBL/GenBank/DDBJ databases">
        <title>Annotation of Pseudomonas oryzihabitans USDA-ARS-USMARC-56511.</title>
        <authorList>
            <person name="Harhay G.P."/>
            <person name="Harhay D.M."/>
            <person name="Smith T.P.L."/>
            <person name="Bono J.L."/>
            <person name="Heaton M.P."/>
            <person name="Clawson M.L."/>
            <person name="Chitko-Mckown C.G."/>
            <person name="Capik S.F."/>
            <person name="DeDonder K.D."/>
            <person name="Apley M.D."/>
            <person name="Lubbers B.V."/>
            <person name="White B.J."/>
            <person name="Larson R.L."/>
        </authorList>
    </citation>
    <scope>NUCLEOTIDE SEQUENCE [LARGE SCALE GENOMIC DNA]</scope>
    <source>
        <strain evidence="8 9">USDA-ARS-USMARC-56511</strain>
    </source>
</reference>
<keyword evidence="4 7" id="KW-0812">Transmembrane</keyword>
<gene>
    <name evidence="8" type="ORF">APT59_16005</name>
</gene>
<dbReference type="RefSeq" id="WP_059315759.1">
    <property type="nucleotide sequence ID" value="NZ_CP013987.1"/>
</dbReference>
<feature type="transmembrane region" description="Helical" evidence="7">
    <location>
        <begin position="335"/>
        <end position="360"/>
    </location>
</feature>
<dbReference type="GO" id="GO:0022857">
    <property type="term" value="F:transmembrane transporter activity"/>
    <property type="evidence" value="ECO:0007669"/>
    <property type="project" value="InterPro"/>
</dbReference>
<dbReference type="Proteomes" id="UP000064137">
    <property type="component" value="Chromosome"/>
</dbReference>
<keyword evidence="6 7" id="KW-0472">Membrane</keyword>
<feature type="transmembrane region" description="Helical" evidence="7">
    <location>
        <begin position="366"/>
        <end position="385"/>
    </location>
</feature>
<dbReference type="AlphaFoldDB" id="A0A0U4VR29"/>
<dbReference type="InterPro" id="IPR050171">
    <property type="entry name" value="MFS_Transporters"/>
</dbReference>
<evidence type="ECO:0000256" key="7">
    <source>
        <dbReference type="SAM" id="Phobius"/>
    </source>
</evidence>
<dbReference type="PANTHER" id="PTHR23517">
    <property type="entry name" value="RESISTANCE PROTEIN MDTM, PUTATIVE-RELATED-RELATED"/>
    <property type="match status" value="1"/>
</dbReference>
<protein>
    <submittedName>
        <fullName evidence="8">MFS transporter</fullName>
    </submittedName>
</protein>
<evidence type="ECO:0000256" key="4">
    <source>
        <dbReference type="ARBA" id="ARBA00022692"/>
    </source>
</evidence>
<feature type="transmembrane region" description="Helical" evidence="7">
    <location>
        <begin position="43"/>
        <end position="65"/>
    </location>
</feature>
<dbReference type="InterPro" id="IPR005829">
    <property type="entry name" value="Sugar_transporter_CS"/>
</dbReference>
<dbReference type="Pfam" id="PF07690">
    <property type="entry name" value="MFS_1"/>
    <property type="match status" value="1"/>
</dbReference>
<sequence length="393" mass="40638">MVSANGSSTARLILLGGVLFTFLAASSAPTPLYASYQQAWGFSTFWLTWVFAVYAFTLLAALLVGGRLSDHLGRRPVILAALVLEMGAMLLFHQVQGLADLVLARALQGLATSIATSALGAALLDMDAGRGPWLNSLAPLLGMAGGALGCGLLVEFAPAPLQLVYRLFLALFLVQGLLLLRLPDPLARRPGLLAALRPQLAIPPQARAMLWRILPLELAVWAVGGFYLSLMPGLIKTATGTSSILVGGVVVAGLTLTGAASLHGLRHWPAARLLRLGAGTLVAGPALLWLAVASGQLGLFALGTLVTGAGFGSGFLGATRSLLPLAEPAQRAGLLAAFYVLSYLAFCLPALAVSTLVPWLGLSGSAQLYLAGLILLALLGVRNSLSRACVQPG</sequence>
<feature type="transmembrane region" description="Helical" evidence="7">
    <location>
        <begin position="242"/>
        <end position="261"/>
    </location>
</feature>
<comment type="subcellular location">
    <subcellularLocation>
        <location evidence="1">Cell membrane</location>
        <topology evidence="1">Multi-pass membrane protein</topology>
    </subcellularLocation>
</comment>
<organism evidence="8 9">
    <name type="scientific">Pseudomonas oryzihabitans</name>
    <dbReference type="NCBI Taxonomy" id="47885"/>
    <lineage>
        <taxon>Bacteria</taxon>
        <taxon>Pseudomonadati</taxon>
        <taxon>Pseudomonadota</taxon>
        <taxon>Gammaproteobacteria</taxon>
        <taxon>Pseudomonadales</taxon>
        <taxon>Pseudomonadaceae</taxon>
        <taxon>Pseudomonas</taxon>
    </lineage>
</organism>
<proteinExistence type="predicted"/>
<evidence type="ECO:0000313" key="9">
    <source>
        <dbReference type="Proteomes" id="UP000064137"/>
    </source>
</evidence>
<dbReference type="KEGG" id="por:APT59_16005"/>
<feature type="transmembrane region" description="Helical" evidence="7">
    <location>
        <begin position="163"/>
        <end position="180"/>
    </location>
</feature>
<keyword evidence="5 7" id="KW-1133">Transmembrane helix</keyword>
<dbReference type="PROSITE" id="PS00216">
    <property type="entry name" value="SUGAR_TRANSPORT_1"/>
    <property type="match status" value="1"/>
</dbReference>
<accession>A0A0U4VR29</accession>
<dbReference type="GO" id="GO:0005886">
    <property type="term" value="C:plasma membrane"/>
    <property type="evidence" value="ECO:0007669"/>
    <property type="project" value="UniProtKB-SubCell"/>
</dbReference>
<evidence type="ECO:0000256" key="1">
    <source>
        <dbReference type="ARBA" id="ARBA00004651"/>
    </source>
</evidence>
<dbReference type="InterPro" id="IPR036259">
    <property type="entry name" value="MFS_trans_sf"/>
</dbReference>
<feature type="transmembrane region" description="Helical" evidence="7">
    <location>
        <begin position="136"/>
        <end position="157"/>
    </location>
</feature>
<keyword evidence="3" id="KW-1003">Cell membrane</keyword>
<dbReference type="PANTHER" id="PTHR23517:SF13">
    <property type="entry name" value="MAJOR FACILITATOR SUPERFAMILY MFS_1"/>
    <property type="match status" value="1"/>
</dbReference>
<feature type="transmembrane region" description="Helical" evidence="7">
    <location>
        <begin position="102"/>
        <end position="124"/>
    </location>
</feature>
<evidence type="ECO:0000256" key="2">
    <source>
        <dbReference type="ARBA" id="ARBA00022448"/>
    </source>
</evidence>
<feature type="transmembrane region" description="Helical" evidence="7">
    <location>
        <begin position="273"/>
        <end position="292"/>
    </location>
</feature>
<name>A0A0U4VR29_9PSED</name>
<dbReference type="EMBL" id="CP013987">
    <property type="protein sequence ID" value="ALZ85627.1"/>
    <property type="molecule type" value="Genomic_DNA"/>
</dbReference>
<feature type="transmembrane region" description="Helical" evidence="7">
    <location>
        <begin position="298"/>
        <end position="323"/>
    </location>
</feature>
<keyword evidence="2" id="KW-0813">Transport</keyword>
<feature type="transmembrane region" description="Helical" evidence="7">
    <location>
        <begin position="77"/>
        <end position="96"/>
    </location>
</feature>
<evidence type="ECO:0000313" key="8">
    <source>
        <dbReference type="EMBL" id="ALZ85627.1"/>
    </source>
</evidence>
<evidence type="ECO:0000256" key="6">
    <source>
        <dbReference type="ARBA" id="ARBA00023136"/>
    </source>
</evidence>